<sequence length="323" mass="35749">MTDSPPSHPPLPARDSASTSAMDQALDWLIVLDSPSEQQSREFHDWLAADPRNAEAFAKAQAIWDGPQVAQAALGLSTTKRKVSKLERLRPHWKPLAMAAVLILGLFSFSNLPMRIQADHLTVVGERQRLQLEDGSKVLLNTNSAFSSTINDQQRIARLYQGEAYFEVAANRGLPLEIDAGPVTASVRDTTFAVRYLDGIAQVRVQRGDVDLRTTHSNARVRLSAGESIRIGPNGFDQPARLDPATDLAWVQGRLVFENCPLSQVLAELRRYYPGWIINTNEQLANVAVTGNYRLDQPLDVVRSLAHITSARLEEFPALVILN</sequence>
<feature type="domain" description="FecR protein" evidence="2">
    <location>
        <begin position="121"/>
        <end position="210"/>
    </location>
</feature>
<feature type="domain" description="FecR N-terminal" evidence="3">
    <location>
        <begin position="23"/>
        <end position="62"/>
    </location>
</feature>
<dbReference type="InterPro" id="IPR012373">
    <property type="entry name" value="Ferrdict_sens_TM"/>
</dbReference>
<dbReference type="PANTHER" id="PTHR30273">
    <property type="entry name" value="PERIPLASMIC SIGNAL SENSOR AND SIGMA FACTOR ACTIVATOR FECR-RELATED"/>
    <property type="match status" value="1"/>
</dbReference>
<dbReference type="RefSeq" id="WP_054593692.1">
    <property type="nucleotide sequence ID" value="NZ_CP012830.1"/>
</dbReference>
<dbReference type="Gene3D" id="2.60.120.1440">
    <property type="match status" value="1"/>
</dbReference>
<gene>
    <name evidence="5" type="ORF">AO353_03440</name>
</gene>
<evidence type="ECO:0000259" key="3">
    <source>
        <dbReference type="Pfam" id="PF16220"/>
    </source>
</evidence>
<dbReference type="GO" id="GO:0016989">
    <property type="term" value="F:sigma factor antagonist activity"/>
    <property type="evidence" value="ECO:0007669"/>
    <property type="project" value="TreeGrafter"/>
</dbReference>
<accession>A0A0N9VJY7</accession>
<dbReference type="EMBL" id="CP012830">
    <property type="protein sequence ID" value="ALI00144.1"/>
    <property type="molecule type" value="Genomic_DNA"/>
</dbReference>
<evidence type="ECO:0000313" key="6">
    <source>
        <dbReference type="Proteomes" id="UP000066487"/>
    </source>
</evidence>
<dbReference type="InterPro" id="IPR032623">
    <property type="entry name" value="FecR_N"/>
</dbReference>
<organism evidence="5 6">
    <name type="scientific">Pseudomonas fluorescens</name>
    <dbReference type="NCBI Taxonomy" id="294"/>
    <lineage>
        <taxon>Bacteria</taxon>
        <taxon>Pseudomonadati</taxon>
        <taxon>Pseudomonadota</taxon>
        <taxon>Gammaproteobacteria</taxon>
        <taxon>Pseudomonadales</taxon>
        <taxon>Pseudomonadaceae</taxon>
        <taxon>Pseudomonas</taxon>
    </lineage>
</organism>
<dbReference type="Pfam" id="PF16344">
    <property type="entry name" value="FecR_C"/>
    <property type="match status" value="1"/>
</dbReference>
<feature type="region of interest" description="Disordered" evidence="1">
    <location>
        <begin position="1"/>
        <end position="20"/>
    </location>
</feature>
<dbReference type="InterPro" id="IPR006860">
    <property type="entry name" value="FecR"/>
</dbReference>
<protein>
    <submittedName>
        <fullName evidence="5">Glycerol-3-phosphate ABC transporter substrate-binding protein</fullName>
    </submittedName>
</protein>
<dbReference type="AlphaFoldDB" id="A0A0N9VJY7"/>
<evidence type="ECO:0000259" key="4">
    <source>
        <dbReference type="Pfam" id="PF16344"/>
    </source>
</evidence>
<dbReference type="Pfam" id="PF04773">
    <property type="entry name" value="FecR"/>
    <property type="match status" value="1"/>
</dbReference>
<dbReference type="OrthoDB" id="9798846at2"/>
<feature type="domain" description="Protein FecR C-terminal" evidence="4">
    <location>
        <begin position="254"/>
        <end position="302"/>
    </location>
</feature>
<dbReference type="PIRSF" id="PIRSF018266">
    <property type="entry name" value="FecR"/>
    <property type="match status" value="1"/>
</dbReference>
<reference evidence="6" key="1">
    <citation type="submission" date="2015-09" db="EMBL/GenBank/DDBJ databases">
        <title>Whole genome sequence of Pseudomonas fluorescens FW300-N2E3.</title>
        <authorList>
            <person name="Ray J."/>
            <person name="Melnyk R."/>
            <person name="Deutschbauer A."/>
        </authorList>
    </citation>
    <scope>NUCLEOTIDE SEQUENCE [LARGE SCALE GENOMIC DNA]</scope>
    <source>
        <strain evidence="6">FW300-N2E3</strain>
    </source>
</reference>
<dbReference type="InterPro" id="IPR032508">
    <property type="entry name" value="FecR_C"/>
</dbReference>
<dbReference type="PANTHER" id="PTHR30273:SF2">
    <property type="entry name" value="PROTEIN FECR"/>
    <property type="match status" value="1"/>
</dbReference>
<evidence type="ECO:0000313" key="5">
    <source>
        <dbReference type="EMBL" id="ALI00144.1"/>
    </source>
</evidence>
<feature type="compositionally biased region" description="Pro residues" evidence="1">
    <location>
        <begin position="1"/>
        <end position="12"/>
    </location>
</feature>
<evidence type="ECO:0000256" key="1">
    <source>
        <dbReference type="SAM" id="MobiDB-lite"/>
    </source>
</evidence>
<evidence type="ECO:0000259" key="2">
    <source>
        <dbReference type="Pfam" id="PF04773"/>
    </source>
</evidence>
<dbReference type="Gene3D" id="3.55.50.30">
    <property type="match status" value="1"/>
</dbReference>
<dbReference type="Pfam" id="PF16220">
    <property type="entry name" value="DUF4880"/>
    <property type="match status" value="1"/>
</dbReference>
<name>A0A0N9VJY7_PSEFL</name>
<dbReference type="Proteomes" id="UP000066487">
    <property type="component" value="Chromosome"/>
</dbReference>
<reference evidence="5 6" key="2">
    <citation type="journal article" date="2018" name="Nature">
        <title>Mutant phenotypes for thousands of bacterial genes of unknown function.</title>
        <authorList>
            <person name="Price M.N."/>
            <person name="Wetmore K.M."/>
            <person name="Waters R.J."/>
            <person name="Callaghan M."/>
            <person name="Ray J."/>
            <person name="Liu H."/>
            <person name="Kuehl J.V."/>
            <person name="Melnyk R.A."/>
            <person name="Lamson J.S."/>
            <person name="Suh Y."/>
            <person name="Carlson H.K."/>
            <person name="Esquivel Z."/>
            <person name="Sadeeshkumar H."/>
            <person name="Chakraborty R."/>
            <person name="Zane G.M."/>
            <person name="Rubin B.E."/>
            <person name="Wall J.D."/>
            <person name="Visel A."/>
            <person name="Bristow J."/>
            <person name="Blow M.J."/>
            <person name="Arkin A.P."/>
            <person name="Deutschbauer A.M."/>
        </authorList>
    </citation>
    <scope>NUCLEOTIDE SEQUENCE [LARGE SCALE GENOMIC DNA]</scope>
    <source>
        <strain evidence="5 6">FW300-N2E3</strain>
    </source>
</reference>
<proteinExistence type="predicted"/>